<evidence type="ECO:0000313" key="1">
    <source>
        <dbReference type="EMBL" id="KAK8941683.1"/>
    </source>
</evidence>
<dbReference type="Proteomes" id="UP001412067">
    <property type="component" value="Unassembled WGS sequence"/>
</dbReference>
<proteinExistence type="predicted"/>
<comment type="caution">
    <text evidence="1">The sequence shown here is derived from an EMBL/GenBank/DDBJ whole genome shotgun (WGS) entry which is preliminary data.</text>
</comment>
<organism evidence="1 2">
    <name type="scientific">Platanthera guangdongensis</name>
    <dbReference type="NCBI Taxonomy" id="2320717"/>
    <lineage>
        <taxon>Eukaryota</taxon>
        <taxon>Viridiplantae</taxon>
        <taxon>Streptophyta</taxon>
        <taxon>Embryophyta</taxon>
        <taxon>Tracheophyta</taxon>
        <taxon>Spermatophyta</taxon>
        <taxon>Magnoliopsida</taxon>
        <taxon>Liliopsida</taxon>
        <taxon>Asparagales</taxon>
        <taxon>Orchidaceae</taxon>
        <taxon>Orchidoideae</taxon>
        <taxon>Orchideae</taxon>
        <taxon>Orchidinae</taxon>
        <taxon>Platanthera</taxon>
    </lineage>
</organism>
<evidence type="ECO:0000313" key="2">
    <source>
        <dbReference type="Proteomes" id="UP001412067"/>
    </source>
</evidence>
<accession>A0ABR2LIF7</accession>
<keyword evidence="2" id="KW-1185">Reference proteome</keyword>
<reference evidence="1 2" key="1">
    <citation type="journal article" date="2022" name="Nat. Plants">
        <title>Genomes of leafy and leafless Platanthera orchids illuminate the evolution of mycoheterotrophy.</title>
        <authorList>
            <person name="Li M.H."/>
            <person name="Liu K.W."/>
            <person name="Li Z."/>
            <person name="Lu H.C."/>
            <person name="Ye Q.L."/>
            <person name="Zhang D."/>
            <person name="Wang J.Y."/>
            <person name="Li Y.F."/>
            <person name="Zhong Z.M."/>
            <person name="Liu X."/>
            <person name="Yu X."/>
            <person name="Liu D.K."/>
            <person name="Tu X.D."/>
            <person name="Liu B."/>
            <person name="Hao Y."/>
            <person name="Liao X.Y."/>
            <person name="Jiang Y.T."/>
            <person name="Sun W.H."/>
            <person name="Chen J."/>
            <person name="Chen Y.Q."/>
            <person name="Ai Y."/>
            <person name="Zhai J.W."/>
            <person name="Wu S.S."/>
            <person name="Zhou Z."/>
            <person name="Hsiao Y.Y."/>
            <person name="Wu W.L."/>
            <person name="Chen Y.Y."/>
            <person name="Lin Y.F."/>
            <person name="Hsu J.L."/>
            <person name="Li C.Y."/>
            <person name="Wang Z.W."/>
            <person name="Zhao X."/>
            <person name="Zhong W.Y."/>
            <person name="Ma X.K."/>
            <person name="Ma L."/>
            <person name="Huang J."/>
            <person name="Chen G.Z."/>
            <person name="Huang M.Z."/>
            <person name="Huang L."/>
            <person name="Peng D.H."/>
            <person name="Luo Y.B."/>
            <person name="Zou S.Q."/>
            <person name="Chen S.P."/>
            <person name="Lan S."/>
            <person name="Tsai W.C."/>
            <person name="Van de Peer Y."/>
            <person name="Liu Z.J."/>
        </authorList>
    </citation>
    <scope>NUCLEOTIDE SEQUENCE [LARGE SCALE GENOMIC DNA]</scope>
    <source>
        <strain evidence="1">Lor288</strain>
    </source>
</reference>
<sequence length="93" mass="9656">MAAIITQASLAIPRPCFLTGFSGKLARAAAAIPATTATSSTTTLKVEAKKGEWLPGLASPGYLNGRNRYAFEDAEGPAKGVRCDDVEIEGEDA</sequence>
<name>A0ABR2LIF7_9ASPA</name>
<protein>
    <submittedName>
        <fullName evidence="1">Uncharacterized protein</fullName>
    </submittedName>
</protein>
<gene>
    <name evidence="1" type="ORF">KSP40_PGU008423</name>
</gene>
<dbReference type="EMBL" id="JBBWWR010000019">
    <property type="protein sequence ID" value="KAK8941683.1"/>
    <property type="molecule type" value="Genomic_DNA"/>
</dbReference>